<dbReference type="AlphaFoldDB" id="A0A0V0SZ13"/>
<reference evidence="2 3" key="1">
    <citation type="submission" date="2015-01" db="EMBL/GenBank/DDBJ databases">
        <title>Evolution of Trichinella species and genotypes.</title>
        <authorList>
            <person name="Korhonen P.K."/>
            <person name="Edoardo P."/>
            <person name="Giuseppe L.R."/>
            <person name="Gasser R.B."/>
        </authorList>
    </citation>
    <scope>NUCLEOTIDE SEQUENCE [LARGE SCALE GENOMIC DNA]</scope>
    <source>
        <strain evidence="2">ISS417</strain>
    </source>
</reference>
<protein>
    <submittedName>
        <fullName evidence="2">Uncharacterized protein</fullName>
    </submittedName>
</protein>
<evidence type="ECO:0000313" key="3">
    <source>
        <dbReference type="Proteomes" id="UP000055048"/>
    </source>
</evidence>
<gene>
    <name evidence="2" type="ORF">T05_6402</name>
</gene>
<keyword evidence="3" id="KW-1185">Reference proteome</keyword>
<name>A0A0V0SZ13_9BILA</name>
<sequence length="35" mass="3990">MEEKVTFTKETKSTGVEKCPTTLHENRSKGRPEIP</sequence>
<dbReference type="Proteomes" id="UP000055048">
    <property type="component" value="Unassembled WGS sequence"/>
</dbReference>
<dbReference type="EMBL" id="JYDJ01001409">
    <property type="protein sequence ID" value="KRX32064.1"/>
    <property type="molecule type" value="Genomic_DNA"/>
</dbReference>
<proteinExistence type="predicted"/>
<feature type="compositionally biased region" description="Basic and acidic residues" evidence="1">
    <location>
        <begin position="1"/>
        <end position="12"/>
    </location>
</feature>
<feature type="compositionally biased region" description="Basic and acidic residues" evidence="1">
    <location>
        <begin position="24"/>
        <end position="35"/>
    </location>
</feature>
<comment type="caution">
    <text evidence="2">The sequence shown here is derived from an EMBL/GenBank/DDBJ whole genome shotgun (WGS) entry which is preliminary data.</text>
</comment>
<organism evidence="2 3">
    <name type="scientific">Trichinella murrelli</name>
    <dbReference type="NCBI Taxonomy" id="144512"/>
    <lineage>
        <taxon>Eukaryota</taxon>
        <taxon>Metazoa</taxon>
        <taxon>Ecdysozoa</taxon>
        <taxon>Nematoda</taxon>
        <taxon>Enoplea</taxon>
        <taxon>Dorylaimia</taxon>
        <taxon>Trichinellida</taxon>
        <taxon>Trichinellidae</taxon>
        <taxon>Trichinella</taxon>
    </lineage>
</organism>
<evidence type="ECO:0000313" key="2">
    <source>
        <dbReference type="EMBL" id="KRX32064.1"/>
    </source>
</evidence>
<accession>A0A0V0SZ13</accession>
<feature type="region of interest" description="Disordered" evidence="1">
    <location>
        <begin position="1"/>
        <end position="35"/>
    </location>
</feature>
<evidence type="ECO:0000256" key="1">
    <source>
        <dbReference type="SAM" id="MobiDB-lite"/>
    </source>
</evidence>